<gene>
    <name evidence="1" type="ORF">ENU21_04030</name>
</gene>
<accession>A0A7C4H4C9</accession>
<sequence length="166" mass="19098">MEELLKQLNSLLESMETGIREKKYPETVRLYVQQLGRRMKEFMTAVEVSVRENTIQTPISPSSRSALFNLRKAYYATLSRLVKEKGLNREKSLEEWRSAVSRIIEEYEKRGLSETPSKIIVTYEVKEEGGVRYLSLKEARIFYFELEGILKLDLAATHASASATSP</sequence>
<comment type="caution">
    <text evidence="1">The sequence shown here is derived from an EMBL/GenBank/DDBJ whole genome shotgun (WGS) entry which is preliminary data.</text>
</comment>
<dbReference type="AlphaFoldDB" id="A0A7C4H4C9"/>
<proteinExistence type="predicted"/>
<reference evidence="1" key="1">
    <citation type="journal article" date="2020" name="mSystems">
        <title>Genome- and Community-Level Interaction Insights into Carbon Utilization and Element Cycling Functions of Hydrothermarchaeota in Hydrothermal Sediment.</title>
        <authorList>
            <person name="Zhou Z."/>
            <person name="Liu Y."/>
            <person name="Xu W."/>
            <person name="Pan J."/>
            <person name="Luo Z.H."/>
            <person name="Li M."/>
        </authorList>
    </citation>
    <scope>NUCLEOTIDE SEQUENCE</scope>
    <source>
        <strain evidence="1">SpSt-649</strain>
    </source>
</reference>
<organism evidence="1">
    <name type="scientific">Thermofilum pendens</name>
    <dbReference type="NCBI Taxonomy" id="2269"/>
    <lineage>
        <taxon>Archaea</taxon>
        <taxon>Thermoproteota</taxon>
        <taxon>Thermoprotei</taxon>
        <taxon>Thermofilales</taxon>
        <taxon>Thermofilaceae</taxon>
        <taxon>Thermofilum</taxon>
    </lineage>
</organism>
<evidence type="ECO:0000313" key="1">
    <source>
        <dbReference type="EMBL" id="HGM46905.1"/>
    </source>
</evidence>
<name>A0A7C4H4C9_THEPE</name>
<protein>
    <submittedName>
        <fullName evidence="1">Uncharacterized protein</fullName>
    </submittedName>
</protein>
<dbReference type="EMBL" id="DTBQ01000110">
    <property type="protein sequence ID" value="HGM46905.1"/>
    <property type="molecule type" value="Genomic_DNA"/>
</dbReference>